<keyword evidence="4 7" id="KW-0812">Transmembrane</keyword>
<feature type="transmembrane region" description="Helical" evidence="7">
    <location>
        <begin position="234"/>
        <end position="254"/>
    </location>
</feature>
<accession>A0A1I6G991</accession>
<dbReference type="OrthoDB" id="1072135at2"/>
<feature type="transmembrane region" description="Helical" evidence="7">
    <location>
        <begin position="142"/>
        <end position="159"/>
    </location>
</feature>
<feature type="transmembrane region" description="Helical" evidence="7">
    <location>
        <begin position="331"/>
        <end position="355"/>
    </location>
</feature>
<dbReference type="Proteomes" id="UP000199478">
    <property type="component" value="Unassembled WGS sequence"/>
</dbReference>
<keyword evidence="10" id="KW-1185">Reference proteome</keyword>
<keyword evidence="5 7" id="KW-1133">Transmembrane helix</keyword>
<proteinExistence type="inferred from homology"/>
<keyword evidence="9" id="KW-0012">Acyltransferase</keyword>
<dbReference type="STRING" id="390270.SAMN04488005_1274"/>
<feature type="transmembrane region" description="Helical" evidence="7">
    <location>
        <begin position="199"/>
        <end position="222"/>
    </location>
</feature>
<evidence type="ECO:0000256" key="1">
    <source>
        <dbReference type="ARBA" id="ARBA00004651"/>
    </source>
</evidence>
<evidence type="ECO:0000256" key="6">
    <source>
        <dbReference type="ARBA" id="ARBA00023136"/>
    </source>
</evidence>
<keyword evidence="9" id="KW-0808">Transferase</keyword>
<dbReference type="GO" id="GO:0005886">
    <property type="term" value="C:plasma membrane"/>
    <property type="evidence" value="ECO:0007669"/>
    <property type="project" value="UniProtKB-SubCell"/>
</dbReference>
<dbReference type="EMBL" id="FOYP01000001">
    <property type="protein sequence ID" value="SFR38739.1"/>
    <property type="molecule type" value="Genomic_DNA"/>
</dbReference>
<evidence type="ECO:0000313" key="9">
    <source>
        <dbReference type="EMBL" id="SFR38739.1"/>
    </source>
</evidence>
<organism evidence="9 10">
    <name type="scientific">Yoonia tamlensis</name>
    <dbReference type="NCBI Taxonomy" id="390270"/>
    <lineage>
        <taxon>Bacteria</taxon>
        <taxon>Pseudomonadati</taxon>
        <taxon>Pseudomonadota</taxon>
        <taxon>Alphaproteobacteria</taxon>
        <taxon>Rhodobacterales</taxon>
        <taxon>Paracoccaceae</taxon>
        <taxon>Yoonia</taxon>
    </lineage>
</organism>
<dbReference type="GO" id="GO:0009246">
    <property type="term" value="P:enterobacterial common antigen biosynthetic process"/>
    <property type="evidence" value="ECO:0007669"/>
    <property type="project" value="TreeGrafter"/>
</dbReference>
<comment type="similarity">
    <text evidence="2">Belongs to the acyltransferase 3 family.</text>
</comment>
<comment type="subcellular location">
    <subcellularLocation>
        <location evidence="1">Cell membrane</location>
        <topology evidence="1">Multi-pass membrane protein</topology>
    </subcellularLocation>
</comment>
<evidence type="ECO:0000256" key="2">
    <source>
        <dbReference type="ARBA" id="ARBA00007400"/>
    </source>
</evidence>
<feature type="transmembrane region" description="Helical" evidence="7">
    <location>
        <begin position="274"/>
        <end position="293"/>
    </location>
</feature>
<evidence type="ECO:0000256" key="7">
    <source>
        <dbReference type="SAM" id="Phobius"/>
    </source>
</evidence>
<keyword evidence="6 7" id="KW-0472">Membrane</keyword>
<gene>
    <name evidence="9" type="ORF">SAMN04488005_1274</name>
</gene>
<dbReference type="PANTHER" id="PTHR40074:SF2">
    <property type="entry name" value="O-ACETYLTRANSFERASE WECH"/>
    <property type="match status" value="1"/>
</dbReference>
<feature type="domain" description="Acyltransferase 3" evidence="8">
    <location>
        <begin position="10"/>
        <end position="352"/>
    </location>
</feature>
<feature type="transmembrane region" description="Helical" evidence="7">
    <location>
        <begin position="49"/>
        <end position="72"/>
    </location>
</feature>
<evidence type="ECO:0000256" key="3">
    <source>
        <dbReference type="ARBA" id="ARBA00022475"/>
    </source>
</evidence>
<dbReference type="Pfam" id="PF01757">
    <property type="entry name" value="Acyl_transf_3"/>
    <property type="match status" value="1"/>
</dbReference>
<dbReference type="PANTHER" id="PTHR40074">
    <property type="entry name" value="O-ACETYLTRANSFERASE WECH"/>
    <property type="match status" value="1"/>
</dbReference>
<reference evidence="10" key="1">
    <citation type="submission" date="2016-10" db="EMBL/GenBank/DDBJ databases">
        <authorList>
            <person name="Varghese N."/>
            <person name="Submissions S."/>
        </authorList>
    </citation>
    <scope>NUCLEOTIDE SEQUENCE [LARGE SCALE GENOMIC DNA]</scope>
    <source>
        <strain evidence="10">DSM 26879</strain>
    </source>
</reference>
<evidence type="ECO:0000256" key="5">
    <source>
        <dbReference type="ARBA" id="ARBA00022989"/>
    </source>
</evidence>
<keyword evidence="3" id="KW-1003">Cell membrane</keyword>
<dbReference type="GO" id="GO:0016413">
    <property type="term" value="F:O-acetyltransferase activity"/>
    <property type="evidence" value="ECO:0007669"/>
    <property type="project" value="TreeGrafter"/>
</dbReference>
<feature type="transmembrane region" description="Helical" evidence="7">
    <location>
        <begin position="305"/>
        <end position="325"/>
    </location>
</feature>
<name>A0A1I6G991_9RHOB</name>
<feature type="transmembrane region" description="Helical" evidence="7">
    <location>
        <begin position="166"/>
        <end position="187"/>
    </location>
</feature>
<evidence type="ECO:0000313" key="10">
    <source>
        <dbReference type="Proteomes" id="UP000199478"/>
    </source>
</evidence>
<evidence type="ECO:0000259" key="8">
    <source>
        <dbReference type="Pfam" id="PF01757"/>
    </source>
</evidence>
<protein>
    <submittedName>
        <fullName evidence="9">Surface polysaccharide O-acyltransferase, integral membrane enzyme</fullName>
    </submittedName>
</protein>
<sequence length="383" mass="43322">MAGPSKPRLVWFDANRVFAAIGVVLIHSSTDFGGQAFPDATSSERLIPVFLRSLGEFSGSEMFFMFSLFLMAMRVDKKMPTYGSAIATQAERLLVPFVFWAVFYAFFRLLKANAFNYTPYIWDQLGQVQSWTGYLILGKSQYHMHFLPTLFALFLFYPIMRSATRFPILGLSVVITIGVMNNVQGFLWGLDMDHVLRDYLIRALKIFGYVGYGMAAFAIYGLWNDGVPRGESRLIRRCGFYFAVLAYIATLPFYNIAFETGSWGIRAGWDFYGHFLMPVFVFFIFIGGQYLQWSNRWSQLAKYTFGVYLVHPLVIDLFDIAIFTSGASQLMAPWLIVLSRFAVALPLSFALVLGLSKLKPLAWTIGLGATPWDIIRARKAAGA</sequence>
<dbReference type="RefSeq" id="WP_090197801.1">
    <property type="nucleotide sequence ID" value="NZ_FOYP01000001.1"/>
</dbReference>
<dbReference type="AlphaFoldDB" id="A0A1I6G991"/>
<evidence type="ECO:0000256" key="4">
    <source>
        <dbReference type="ARBA" id="ARBA00022692"/>
    </source>
</evidence>
<feature type="transmembrane region" description="Helical" evidence="7">
    <location>
        <begin position="93"/>
        <end position="110"/>
    </location>
</feature>
<dbReference type="InterPro" id="IPR002656">
    <property type="entry name" value="Acyl_transf_3_dom"/>
</dbReference>